<dbReference type="SUPFAM" id="SSF89095">
    <property type="entry name" value="GatB/YqeY motif"/>
    <property type="match status" value="1"/>
</dbReference>
<dbReference type="Gene3D" id="1.10.1510.10">
    <property type="entry name" value="Uncharacterised protein YqeY/AIM41 PF09424, N-terminal domain"/>
    <property type="match status" value="1"/>
</dbReference>
<keyword evidence="1" id="KW-0496">Mitochondrion</keyword>
<dbReference type="Gene3D" id="1.10.10.410">
    <property type="match status" value="1"/>
</dbReference>
<comment type="similarity">
    <text evidence="1">Belongs to the AIM41 family.</text>
</comment>
<dbReference type="PANTHER" id="PTHR28055:SF1">
    <property type="entry name" value="ALTERED INHERITANCE OF MITOCHONDRIA PROTEIN 41, MITOCHONDRIAL"/>
    <property type="match status" value="1"/>
</dbReference>
<keyword evidence="3" id="KW-1185">Reference proteome</keyword>
<protein>
    <recommendedName>
        <fullName evidence="1">Altered inheritance of mitochondria protein 41</fullName>
    </recommendedName>
</protein>
<dbReference type="PANTHER" id="PTHR28055">
    <property type="entry name" value="ALTERED INHERITANCE OF MITOCHONDRIA PROTEIN 41, MITOCHONDRIAL"/>
    <property type="match status" value="1"/>
</dbReference>
<name>A0A4P9YZI1_9FUNG</name>
<proteinExistence type="inferred from homology"/>
<organism evidence="2 3">
    <name type="scientific">Syncephalis pseudoplumigaleata</name>
    <dbReference type="NCBI Taxonomy" id="1712513"/>
    <lineage>
        <taxon>Eukaryota</taxon>
        <taxon>Fungi</taxon>
        <taxon>Fungi incertae sedis</taxon>
        <taxon>Zoopagomycota</taxon>
        <taxon>Zoopagomycotina</taxon>
        <taxon>Zoopagomycetes</taxon>
        <taxon>Zoopagales</taxon>
        <taxon>Piptocephalidaceae</taxon>
        <taxon>Syncephalis</taxon>
    </lineage>
</organism>
<dbReference type="Pfam" id="PF09424">
    <property type="entry name" value="YqeY"/>
    <property type="match status" value="1"/>
</dbReference>
<evidence type="ECO:0000313" key="3">
    <source>
        <dbReference type="Proteomes" id="UP000278143"/>
    </source>
</evidence>
<dbReference type="AlphaFoldDB" id="A0A4P9YZI1"/>
<dbReference type="InterPro" id="IPR003789">
    <property type="entry name" value="Asn/Gln_tRNA_amidoTrase-B-like"/>
</dbReference>
<dbReference type="InterPro" id="IPR042184">
    <property type="entry name" value="YqeY/Aim41_N"/>
</dbReference>
<dbReference type="GO" id="GO:0016884">
    <property type="term" value="F:carbon-nitrogen ligase activity, with glutamine as amido-N-donor"/>
    <property type="evidence" value="ECO:0007669"/>
    <property type="project" value="UniProtKB-UniRule"/>
</dbReference>
<accession>A0A4P9YZI1</accession>
<evidence type="ECO:0000256" key="1">
    <source>
        <dbReference type="RuleBase" id="RU365099"/>
    </source>
</evidence>
<comment type="subcellular location">
    <subcellularLocation>
        <location evidence="1">Mitochondrion</location>
    </subcellularLocation>
</comment>
<dbReference type="GO" id="GO:0005739">
    <property type="term" value="C:mitochondrion"/>
    <property type="evidence" value="ECO:0007669"/>
    <property type="project" value="UniProtKB-SubCell"/>
</dbReference>
<dbReference type="EMBL" id="KZ989761">
    <property type="protein sequence ID" value="RKP25398.1"/>
    <property type="molecule type" value="Genomic_DNA"/>
</dbReference>
<sequence>MYLARSLAAYRAVGQAALLARSFTATSGVHGQEDKQPRNGGLLAQIRDDMKQAMRAKDKPRATLLKSVITEVTYAEKKATSEQAAAAALDDAGVMAAIQRSIKKRQEAIDAYGKAQREDLAAKEREERNMLASYLPVQLTPEEIDAEARRAVAEVGATSVKDMGEVMRAIRIAPGCASKQAIATAVRTAITQASST</sequence>
<reference evidence="3" key="1">
    <citation type="journal article" date="2018" name="Nat. Microbiol.">
        <title>Leveraging single-cell genomics to expand the fungal tree of life.</title>
        <authorList>
            <person name="Ahrendt S.R."/>
            <person name="Quandt C.A."/>
            <person name="Ciobanu D."/>
            <person name="Clum A."/>
            <person name="Salamov A."/>
            <person name="Andreopoulos B."/>
            <person name="Cheng J.F."/>
            <person name="Woyke T."/>
            <person name="Pelin A."/>
            <person name="Henrissat B."/>
            <person name="Reynolds N.K."/>
            <person name="Benny G.L."/>
            <person name="Smith M.E."/>
            <person name="James T.Y."/>
            <person name="Grigoriev I.V."/>
        </authorList>
    </citation>
    <scope>NUCLEOTIDE SEQUENCE [LARGE SCALE GENOMIC DNA]</scope>
    <source>
        <strain evidence="3">Benny S71-1</strain>
    </source>
</reference>
<dbReference type="OrthoDB" id="538640at2759"/>
<dbReference type="InterPro" id="IPR019004">
    <property type="entry name" value="YqeY/Aim41"/>
</dbReference>
<evidence type="ECO:0000313" key="2">
    <source>
        <dbReference type="EMBL" id="RKP25398.1"/>
    </source>
</evidence>
<dbReference type="InterPro" id="IPR023168">
    <property type="entry name" value="GatB_Yqey_C_2"/>
</dbReference>
<gene>
    <name evidence="1" type="primary">AIM41</name>
    <name evidence="2" type="ORF">SYNPS1DRAFT_28868</name>
</gene>
<dbReference type="Proteomes" id="UP000278143">
    <property type="component" value="Unassembled WGS sequence"/>
</dbReference>